<name>A0A2V1ARR0_9ASCO</name>
<sequence>MPETTKKRIKRSRLGCHRCKKLKIKCSEDRPACVSCSKANASCDYSLKLTWGGRPYKNAERRKASQIQGKVPASQKGGGTNPGEITFVASKYDKTATAAKNDDQSASVVAAPAEKPEVVGPVKSEIIDDLVTDMAPSVSHTSTNLSYSSQNESVSMSPERGLSPPDETSAPFSLMHNTVSPDRNLDHIASPSNHHSISVLNGMIDGFSHDLLDFERHAESNLRSTSTNSPKADIHGWSPNAVMKSPSIGPVQSINSSPSASDPLSRYHSLLPQPSPPEASQALHTLYSIPPQLTPLPDIMLRVPCYRQLLKFWVEVASDELVPAPSHLYTDNPFKVLVPQMAMRYPGVLTTVLAFAARWRGVLTNDLEDATELVDQLLNRSCNELLKQLQNEEEATSDGALLTALLLSCYEVVNSNDFDKHRTHTIGASQIVFARTAGKENQHSSPSSEDSDNSDRSLSVVYNRDESNTAFFLTRWFFYVDVLGALSATRGQDKYLRGYRNTSYTPVNTVNFSFNNVQDLDLRNDIDFFMGFDSRIIPHLINIALLIREVERLEPWTDDISPSLPLWIVSAALELKAQLTTAHTAGEARRQARTERSIDTTLKSDSRSEKQKGIDKLLAHDNTLRATNKLFFYMGMINLYRRVLKIPRSSPIIQDIANDMADVLRFGVEPRSSAELCTIFCHFCAGCELLDTERRQHIYERHSWMAQSGNNNATKSLKVMARCWETGEDWISAAEALDIDLVLM</sequence>
<feature type="region of interest" description="Disordered" evidence="3">
    <location>
        <begin position="137"/>
        <end position="168"/>
    </location>
</feature>
<dbReference type="SMART" id="SM00066">
    <property type="entry name" value="GAL4"/>
    <property type="match status" value="1"/>
</dbReference>
<dbReference type="GeneID" id="37007061"/>
<dbReference type="GO" id="GO:0005634">
    <property type="term" value="C:nucleus"/>
    <property type="evidence" value="ECO:0007669"/>
    <property type="project" value="UniProtKB-SubCell"/>
</dbReference>
<evidence type="ECO:0000256" key="1">
    <source>
        <dbReference type="ARBA" id="ARBA00004123"/>
    </source>
</evidence>
<dbReference type="Pfam" id="PF11951">
    <property type="entry name" value="Fungal_trans_2"/>
    <property type="match status" value="1"/>
</dbReference>
<evidence type="ECO:0000313" key="6">
    <source>
        <dbReference type="Proteomes" id="UP000244309"/>
    </source>
</evidence>
<feature type="compositionally biased region" description="Polar residues" evidence="3">
    <location>
        <begin position="250"/>
        <end position="262"/>
    </location>
</feature>
<gene>
    <name evidence="5" type="ORF">CXQ85_001730</name>
</gene>
<evidence type="ECO:0000313" key="5">
    <source>
        <dbReference type="EMBL" id="PVH19953.1"/>
    </source>
</evidence>
<dbReference type="GO" id="GO:0000981">
    <property type="term" value="F:DNA-binding transcription factor activity, RNA polymerase II-specific"/>
    <property type="evidence" value="ECO:0007669"/>
    <property type="project" value="InterPro"/>
</dbReference>
<comment type="subcellular location">
    <subcellularLocation>
        <location evidence="1">Nucleus</location>
    </subcellularLocation>
</comment>
<dbReference type="Gene3D" id="4.10.240.10">
    <property type="entry name" value="Zn(2)-C6 fungal-type DNA-binding domain"/>
    <property type="match status" value="1"/>
</dbReference>
<comment type="caution">
    <text evidence="5">The sequence shown here is derived from an EMBL/GenBank/DDBJ whole genome shotgun (WGS) entry which is preliminary data.</text>
</comment>
<dbReference type="SUPFAM" id="SSF57701">
    <property type="entry name" value="Zn2/Cys6 DNA-binding domain"/>
    <property type="match status" value="1"/>
</dbReference>
<evidence type="ECO:0000256" key="2">
    <source>
        <dbReference type="ARBA" id="ARBA00023242"/>
    </source>
</evidence>
<accession>A0A2V1ARR0</accession>
<protein>
    <recommendedName>
        <fullName evidence="4">Zn(2)-C6 fungal-type domain-containing protein</fullName>
    </recommendedName>
</protein>
<dbReference type="GO" id="GO:0045944">
    <property type="term" value="P:positive regulation of transcription by RNA polymerase II"/>
    <property type="evidence" value="ECO:0007669"/>
    <property type="project" value="TreeGrafter"/>
</dbReference>
<dbReference type="AlphaFoldDB" id="A0A2V1ARR0"/>
<dbReference type="STRING" id="45357.A0A2V1ARR0"/>
<dbReference type="EMBL" id="PKFO01000003">
    <property type="protein sequence ID" value="PVH19953.1"/>
    <property type="molecule type" value="Genomic_DNA"/>
</dbReference>
<feature type="region of interest" description="Disordered" evidence="3">
    <location>
        <begin position="62"/>
        <end position="82"/>
    </location>
</feature>
<dbReference type="Proteomes" id="UP000244309">
    <property type="component" value="Unassembled WGS sequence"/>
</dbReference>
<dbReference type="GO" id="GO:0000976">
    <property type="term" value="F:transcription cis-regulatory region binding"/>
    <property type="evidence" value="ECO:0007669"/>
    <property type="project" value="TreeGrafter"/>
</dbReference>
<keyword evidence="6" id="KW-1185">Reference proteome</keyword>
<dbReference type="InterPro" id="IPR021858">
    <property type="entry name" value="Fun_TF"/>
</dbReference>
<feature type="domain" description="Zn(2)-C6 fungal-type" evidence="4">
    <location>
        <begin position="15"/>
        <end position="45"/>
    </location>
</feature>
<dbReference type="CDD" id="cd00067">
    <property type="entry name" value="GAL4"/>
    <property type="match status" value="1"/>
</dbReference>
<evidence type="ECO:0000259" key="4">
    <source>
        <dbReference type="PROSITE" id="PS50048"/>
    </source>
</evidence>
<dbReference type="GO" id="GO:0008270">
    <property type="term" value="F:zinc ion binding"/>
    <property type="evidence" value="ECO:0007669"/>
    <property type="project" value="InterPro"/>
</dbReference>
<dbReference type="InterPro" id="IPR001138">
    <property type="entry name" value="Zn2Cys6_DnaBD"/>
</dbReference>
<dbReference type="VEuPathDB" id="FungiDB:CXQ85_001730"/>
<organism evidence="5 6">
    <name type="scientific">Candidozyma haemuli</name>
    <dbReference type="NCBI Taxonomy" id="45357"/>
    <lineage>
        <taxon>Eukaryota</taxon>
        <taxon>Fungi</taxon>
        <taxon>Dikarya</taxon>
        <taxon>Ascomycota</taxon>
        <taxon>Saccharomycotina</taxon>
        <taxon>Pichiomycetes</taxon>
        <taxon>Metschnikowiaceae</taxon>
        <taxon>Candidozyma</taxon>
    </lineage>
</organism>
<proteinExistence type="predicted"/>
<dbReference type="PROSITE" id="PS00463">
    <property type="entry name" value="ZN2_CY6_FUNGAL_1"/>
    <property type="match status" value="1"/>
</dbReference>
<dbReference type="OrthoDB" id="5229455at2759"/>
<evidence type="ECO:0000256" key="3">
    <source>
        <dbReference type="SAM" id="MobiDB-lite"/>
    </source>
</evidence>
<dbReference type="InterPro" id="IPR036864">
    <property type="entry name" value="Zn2-C6_fun-type_DNA-bd_sf"/>
</dbReference>
<reference evidence="5 6" key="1">
    <citation type="submission" date="2017-12" db="EMBL/GenBank/DDBJ databases">
        <title>Genome Sequence of a Multidrug-Resistant Candida haemulonii Isolate from a Patient with Chronic Leg Ulcers in Israel.</title>
        <authorList>
            <person name="Chow N.A."/>
            <person name="Gade L."/>
            <person name="Batra D."/>
            <person name="Rowe L.A."/>
            <person name="Ben-Ami R."/>
            <person name="Loparev V.N."/>
            <person name="Litvintseva A.P."/>
        </authorList>
    </citation>
    <scope>NUCLEOTIDE SEQUENCE [LARGE SCALE GENOMIC DNA]</scope>
    <source>
        <strain evidence="5 6">B11899</strain>
    </source>
</reference>
<feature type="region of interest" description="Disordered" evidence="3">
    <location>
        <begin position="245"/>
        <end position="278"/>
    </location>
</feature>
<dbReference type="PROSITE" id="PS50048">
    <property type="entry name" value="ZN2_CY6_FUNGAL_2"/>
    <property type="match status" value="1"/>
</dbReference>
<keyword evidence="2" id="KW-0539">Nucleus</keyword>
<dbReference type="Pfam" id="PF00172">
    <property type="entry name" value="Zn_clus"/>
    <property type="match status" value="1"/>
</dbReference>
<dbReference type="PANTHER" id="PTHR37534">
    <property type="entry name" value="TRANSCRIPTIONAL ACTIVATOR PROTEIN UGA3"/>
    <property type="match status" value="1"/>
</dbReference>
<dbReference type="PANTHER" id="PTHR37534:SF43">
    <property type="entry name" value="FINGER DOMAIN PROTEIN, PUTATIVE (AFU_ORTHOLOGUE AFUA_1G01850)-RELATED"/>
    <property type="match status" value="1"/>
</dbReference>
<dbReference type="RefSeq" id="XP_025340893.1">
    <property type="nucleotide sequence ID" value="XM_025485428.1"/>
</dbReference>
<feature type="compositionally biased region" description="Polar residues" evidence="3">
    <location>
        <begin position="138"/>
        <end position="156"/>
    </location>
</feature>
<feature type="compositionally biased region" description="Basic and acidic residues" evidence="3">
    <location>
        <begin position="586"/>
        <end position="607"/>
    </location>
</feature>
<feature type="region of interest" description="Disordered" evidence="3">
    <location>
        <begin position="584"/>
        <end position="607"/>
    </location>
</feature>